<dbReference type="Proteomes" id="UP000199569">
    <property type="component" value="Unassembled WGS sequence"/>
</dbReference>
<keyword evidence="2" id="KW-1185">Reference proteome</keyword>
<evidence type="ECO:0000313" key="2">
    <source>
        <dbReference type="Proteomes" id="UP000199569"/>
    </source>
</evidence>
<protein>
    <submittedName>
        <fullName evidence="1">Uncharacterized protein</fullName>
    </submittedName>
</protein>
<dbReference type="AlphaFoldDB" id="A0A1G5JRL0"/>
<name>A0A1G5JRL0_9HYPH</name>
<reference evidence="1 2" key="1">
    <citation type="submission" date="2016-10" db="EMBL/GenBank/DDBJ databases">
        <authorList>
            <person name="de Groot N.N."/>
        </authorList>
    </citation>
    <scope>NUCLEOTIDE SEQUENCE [LARGE SCALE GENOMIC DNA]</scope>
    <source>
        <strain evidence="1 2">CGMCC 1.7666</strain>
    </source>
</reference>
<dbReference type="OrthoDB" id="8019321at2"/>
<gene>
    <name evidence="1" type="ORF">SAMN02927923_02837</name>
</gene>
<evidence type="ECO:0000313" key="1">
    <source>
        <dbReference type="EMBL" id="SCY90794.1"/>
    </source>
</evidence>
<dbReference type="EMBL" id="FMVJ01000007">
    <property type="protein sequence ID" value="SCY90794.1"/>
    <property type="molecule type" value="Genomic_DNA"/>
</dbReference>
<dbReference type="RefSeq" id="WP_091135505.1">
    <property type="nucleotide sequence ID" value="NZ_FMVJ01000007.1"/>
</dbReference>
<organism evidence="1 2">
    <name type="scientific">Microvirga guangxiensis</name>
    <dbReference type="NCBI Taxonomy" id="549386"/>
    <lineage>
        <taxon>Bacteria</taxon>
        <taxon>Pseudomonadati</taxon>
        <taxon>Pseudomonadota</taxon>
        <taxon>Alphaproteobacteria</taxon>
        <taxon>Hyphomicrobiales</taxon>
        <taxon>Methylobacteriaceae</taxon>
        <taxon>Microvirga</taxon>
    </lineage>
</organism>
<accession>A0A1G5JRL0</accession>
<proteinExistence type="predicted"/>
<sequence length="107" mass="12661">MALTGRFNLRKTFTGRIILQVEEEVQGFWGRMTGRPKLHRRWRDANVLDLAAPELRSLVDLRFRPRYMPQGQEPAQDWPRAPRQLEALPAQTLHYETYDENGRFSTH</sequence>